<keyword evidence="6" id="KW-1185">Reference proteome</keyword>
<sequence>MSHSIAHEKFCLNINNELQYHTMEEVFGRCQSPPIQFNVPNVTEGQERRPQKNESHPFLSVPSISSDPLRESSDLHDSLTSLEGNSTRFPEKKSETAPVNPLNYTKTIRKSYKKGISRIFGNGSTAPRKPQNTSMPMVSSDESDDDDDREHAGDSDSDESGYIRETESGRVTLESSSLLTAGATLDAGETTLRDDTVLITAVPSRSEDYINRIDHEIDSFSDSDYYFTDLDDSGLDDNSLIDSDYSEVSDHQISFKPPKFGISSAPHTKGRQKKLKLSYSPAGSRRSEPLKKNSSLANIAASTLAHIGESDAPSLEIRKEDILPHVSKSKLTSLLNASVTSEAQPLSKFLATKGISGDKSSVRLNVYVPSSAIPSVPVFGVVVRRESLVFDVLGYILFKYSEKITLTDEDKNPNKWCLRIADDDGEPFDGNFGLLNRVHPISGYSADEVALCQVSDAEYTKNCIETPFSVTTASVTEPNASGHMSSDSTEFKVYLFPYTEYNYTSYFFDALATANELLDMVCKDKNLGLKTHQFRVIPHRTPLTGNEILSEISNTNLELVSLDPTEEFDKLSMGTLNTLPSMMTLRGAMFPSVLPPLGAITGRALGLGAKKPPLKKALSRRRPPSNFYTTPQTPDIPGITGLDFHKWSVLRRQPIAFNNRLEKTLVVDGDYIYLVPNDDKKTWYDPNMGKPVKTSTIHLSRLLGIKKSKKYQAGFKLVVQKSDRVKTYYLEAYDEELCHDIVKKIQSIHKEYRDNKNR</sequence>
<name>A0A1E3QVP0_9ASCO</name>
<dbReference type="Pfam" id="PF16978">
    <property type="entry name" value="CRIM"/>
    <property type="match status" value="1"/>
</dbReference>
<dbReference type="PANTHER" id="PTHR13335">
    <property type="entry name" value="TARGET OF RAPAMYCIN COMPLEX 2 SUBUNIT MAPKAP1"/>
    <property type="match status" value="1"/>
</dbReference>
<dbReference type="GO" id="GO:0005737">
    <property type="term" value="C:cytoplasm"/>
    <property type="evidence" value="ECO:0007669"/>
    <property type="project" value="TreeGrafter"/>
</dbReference>
<accession>A0A1E3QVP0</accession>
<dbReference type="InterPro" id="IPR011993">
    <property type="entry name" value="PH-like_dom_sf"/>
</dbReference>
<dbReference type="Proteomes" id="UP000094336">
    <property type="component" value="Unassembled WGS sequence"/>
</dbReference>
<proteinExistence type="inferred from homology"/>
<evidence type="ECO:0000259" key="4">
    <source>
        <dbReference type="Pfam" id="PF16979"/>
    </source>
</evidence>
<reference evidence="6" key="1">
    <citation type="submission" date="2016-05" db="EMBL/GenBank/DDBJ databases">
        <title>Comparative genomics of biotechnologically important yeasts.</title>
        <authorList>
            <consortium name="DOE Joint Genome Institute"/>
            <person name="Riley R."/>
            <person name="Haridas S."/>
            <person name="Wolfe K.H."/>
            <person name="Lopes M.R."/>
            <person name="Hittinger C.T."/>
            <person name="Goker M."/>
            <person name="Salamov A."/>
            <person name="Wisecaver J."/>
            <person name="Long T.M."/>
            <person name="Aerts A.L."/>
            <person name="Barry K."/>
            <person name="Choi C."/>
            <person name="Clum A."/>
            <person name="Coughlan A.Y."/>
            <person name="Deshpande S."/>
            <person name="Douglass A.P."/>
            <person name="Hanson S.J."/>
            <person name="Klenk H.-P."/>
            <person name="Labutti K."/>
            <person name="Lapidus A."/>
            <person name="Lindquist E."/>
            <person name="Lipzen A."/>
            <person name="Meier-Kolthoff J.P."/>
            <person name="Ohm R.A."/>
            <person name="Otillar R.P."/>
            <person name="Pangilinan J."/>
            <person name="Peng Y."/>
            <person name="Rokas A."/>
            <person name="Rosa C.A."/>
            <person name="Scheuner C."/>
            <person name="Sibirny A.A."/>
            <person name="Slot J.C."/>
            <person name="Stielow J.B."/>
            <person name="Sun H."/>
            <person name="Kurtzman C.P."/>
            <person name="Blackwell M."/>
            <person name="Grigoriev I.V."/>
            <person name="Jeffries T.W."/>
        </authorList>
    </citation>
    <scope>NUCLEOTIDE SEQUENCE [LARGE SCALE GENOMIC DNA]</scope>
    <source>
        <strain evidence="6">NRRL Y-12698</strain>
    </source>
</reference>
<dbReference type="AlphaFoldDB" id="A0A1E3QVP0"/>
<dbReference type="OrthoDB" id="241990at2759"/>
<dbReference type="STRING" id="984486.A0A1E3QVP0"/>
<dbReference type="RefSeq" id="XP_018987049.1">
    <property type="nucleotide sequence ID" value="XM_019130312.1"/>
</dbReference>
<dbReference type="EMBL" id="KV454427">
    <property type="protein sequence ID" value="ODQ81721.1"/>
    <property type="molecule type" value="Genomic_DNA"/>
</dbReference>
<feature type="region of interest" description="Disordered" evidence="2">
    <location>
        <begin position="39"/>
        <end position="106"/>
    </location>
</feature>
<feature type="domain" description="SIN1-type PH" evidence="4">
    <location>
        <begin position="644"/>
        <end position="748"/>
    </location>
</feature>
<evidence type="ECO:0008006" key="7">
    <source>
        <dbReference type="Google" id="ProtNLM"/>
    </source>
</evidence>
<evidence type="ECO:0000259" key="3">
    <source>
        <dbReference type="Pfam" id="PF16978"/>
    </source>
</evidence>
<dbReference type="PANTHER" id="PTHR13335:SF1">
    <property type="entry name" value="TARGET OF RAPAMYCIN COMPLEX 2 SUBUNIT MAPKAP1"/>
    <property type="match status" value="1"/>
</dbReference>
<evidence type="ECO:0000313" key="5">
    <source>
        <dbReference type="EMBL" id="ODQ81721.1"/>
    </source>
</evidence>
<comment type="similarity">
    <text evidence="1">Belongs to the SIN1 family.</text>
</comment>
<evidence type="ECO:0000313" key="6">
    <source>
        <dbReference type="Proteomes" id="UP000094336"/>
    </source>
</evidence>
<feature type="compositionally biased region" description="Basic and acidic residues" evidence="2">
    <location>
        <begin position="68"/>
        <end position="77"/>
    </location>
</feature>
<protein>
    <recommendedName>
        <fullName evidence="7">Stress-activated map kinase-interacting protein 1</fullName>
    </recommendedName>
</protein>
<dbReference type="InterPro" id="IPR008828">
    <property type="entry name" value="Sin1/Avo1"/>
</dbReference>
<dbReference type="Gene3D" id="2.30.29.30">
    <property type="entry name" value="Pleckstrin-homology domain (PH domain)/Phosphotyrosine-binding domain (PTB)"/>
    <property type="match status" value="1"/>
</dbReference>
<gene>
    <name evidence="5" type="ORF">BABINDRAFT_165247</name>
</gene>
<dbReference type="GO" id="GO:0031932">
    <property type="term" value="C:TORC2 complex"/>
    <property type="evidence" value="ECO:0007669"/>
    <property type="project" value="InterPro"/>
</dbReference>
<feature type="compositionally biased region" description="Basic and acidic residues" evidence="2">
    <location>
        <begin position="45"/>
        <end position="55"/>
    </location>
</feature>
<feature type="compositionally biased region" description="Polar residues" evidence="2">
    <location>
        <begin position="78"/>
        <end position="88"/>
    </location>
</feature>
<dbReference type="GO" id="GO:0005546">
    <property type="term" value="F:phosphatidylinositol-4,5-bisphosphate binding"/>
    <property type="evidence" value="ECO:0007669"/>
    <property type="project" value="TreeGrafter"/>
</dbReference>
<feature type="compositionally biased region" description="Basic residues" evidence="2">
    <location>
        <begin position="613"/>
        <end position="623"/>
    </location>
</feature>
<organism evidence="5 6">
    <name type="scientific">Babjeviella inositovora NRRL Y-12698</name>
    <dbReference type="NCBI Taxonomy" id="984486"/>
    <lineage>
        <taxon>Eukaryota</taxon>
        <taxon>Fungi</taxon>
        <taxon>Dikarya</taxon>
        <taxon>Ascomycota</taxon>
        <taxon>Saccharomycotina</taxon>
        <taxon>Pichiomycetes</taxon>
        <taxon>Serinales incertae sedis</taxon>
        <taxon>Babjeviella</taxon>
    </lineage>
</organism>
<evidence type="ECO:0000256" key="2">
    <source>
        <dbReference type="SAM" id="MobiDB-lite"/>
    </source>
</evidence>
<feature type="compositionally biased region" description="Polar residues" evidence="2">
    <location>
        <begin position="122"/>
        <end position="137"/>
    </location>
</feature>
<feature type="region of interest" description="Disordered" evidence="2">
    <location>
        <begin position="259"/>
        <end position="292"/>
    </location>
</feature>
<evidence type="ECO:0000256" key="1">
    <source>
        <dbReference type="ARBA" id="ARBA00009407"/>
    </source>
</evidence>
<dbReference type="InterPro" id="IPR031313">
    <property type="entry name" value="Sin1_PH_dom"/>
</dbReference>
<dbReference type="GO" id="GO:0005886">
    <property type="term" value="C:plasma membrane"/>
    <property type="evidence" value="ECO:0007669"/>
    <property type="project" value="TreeGrafter"/>
</dbReference>
<dbReference type="GeneID" id="30148165"/>
<feature type="region of interest" description="Disordered" evidence="2">
    <location>
        <begin position="613"/>
        <end position="632"/>
    </location>
</feature>
<dbReference type="InterPro" id="IPR031567">
    <property type="entry name" value="CRIM_dom"/>
</dbReference>
<feature type="domain" description="CRIM" evidence="3">
    <location>
        <begin position="328"/>
        <end position="462"/>
    </location>
</feature>
<feature type="region of interest" description="Disordered" evidence="2">
    <location>
        <begin position="118"/>
        <end position="175"/>
    </location>
</feature>
<dbReference type="Pfam" id="PF16979">
    <property type="entry name" value="SIN1_PH"/>
    <property type="match status" value="1"/>
</dbReference>
<dbReference type="GO" id="GO:0038203">
    <property type="term" value="P:TORC2 signaling"/>
    <property type="evidence" value="ECO:0007669"/>
    <property type="project" value="TreeGrafter"/>
</dbReference>